<dbReference type="SMART" id="SM00382">
    <property type="entry name" value="AAA"/>
    <property type="match status" value="1"/>
</dbReference>
<dbReference type="GO" id="GO:0005524">
    <property type="term" value="F:ATP binding"/>
    <property type="evidence" value="ECO:0007669"/>
    <property type="project" value="UniProtKB-KW"/>
</dbReference>
<dbReference type="Proteomes" id="UP000030960">
    <property type="component" value="Unassembled WGS sequence"/>
</dbReference>
<dbReference type="GO" id="GO:0043190">
    <property type="term" value="C:ATP-binding cassette (ABC) transporter complex"/>
    <property type="evidence" value="ECO:0007669"/>
    <property type="project" value="InterPro"/>
</dbReference>
<evidence type="ECO:0000313" key="6">
    <source>
        <dbReference type="Proteomes" id="UP000030960"/>
    </source>
</evidence>
<dbReference type="EC" id="3.6.3.31" evidence="5"/>
<dbReference type="InterPro" id="IPR027417">
    <property type="entry name" value="P-loop_NTPase"/>
</dbReference>
<dbReference type="GO" id="GO:0022857">
    <property type="term" value="F:transmembrane transporter activity"/>
    <property type="evidence" value="ECO:0007669"/>
    <property type="project" value="InterPro"/>
</dbReference>
<protein>
    <submittedName>
        <fullName evidence="5">Spermidine/putrescine import ATP-binding protein PotA</fullName>
        <ecNumber evidence="5">3.6.3.31</ecNumber>
    </submittedName>
</protein>
<proteinExistence type="predicted"/>
<dbReference type="PANTHER" id="PTHR42781">
    <property type="entry name" value="SPERMIDINE/PUTRESCINE IMPORT ATP-BINDING PROTEIN POTA"/>
    <property type="match status" value="1"/>
</dbReference>
<dbReference type="GO" id="GO:0016887">
    <property type="term" value="F:ATP hydrolysis activity"/>
    <property type="evidence" value="ECO:0007669"/>
    <property type="project" value="InterPro"/>
</dbReference>
<keyword evidence="6" id="KW-1185">Reference proteome</keyword>
<keyword evidence="2" id="KW-0547">Nucleotide-binding</keyword>
<name>A0A0B3RGK8_9RHOB</name>
<dbReference type="SUPFAM" id="SSF50331">
    <property type="entry name" value="MOP-like"/>
    <property type="match status" value="1"/>
</dbReference>
<dbReference type="OrthoDB" id="9802264at2"/>
<dbReference type="InterPro" id="IPR003439">
    <property type="entry name" value="ABC_transporter-like_ATP-bd"/>
</dbReference>
<sequence length="366" mass="38799">MHGKDVHLESVSITFPNGITAVQPTDMSIEAGEFFSILGPSGCGKTTILRTIAGLVAPGAGRVLIGGEDMGRQSPGDRPTALIFQTLALFPGMSLRDNVAFGLEARGMPRRKRHARAEDLLHLMGLDDKADKKPAELSGSQPLRVAIARALAVEPAVMLLDESLSGLDRTLRRDMRAELRETQKRTGITFIYATRDPGDALVMSDRISVMNRGRIEQVGSSDAIYSNPKTAFAASFVGEANRLPGRVTDAAAGLATIETGLGRFRARNPSQLDAGARGILFVRPEAMELNRNDNAVSADLVRRDLEGPFVTLHFQAGGQCLSVCQSTPGETALPMGGSASLGFDPTAALILPAGELFDAGHGIAAE</sequence>
<dbReference type="Pfam" id="PF08402">
    <property type="entry name" value="TOBE_2"/>
    <property type="match status" value="1"/>
</dbReference>
<feature type="domain" description="ABC transporter" evidence="4">
    <location>
        <begin position="6"/>
        <end position="237"/>
    </location>
</feature>
<comment type="caution">
    <text evidence="5">The sequence shown here is derived from an EMBL/GenBank/DDBJ whole genome shotgun (WGS) entry which is preliminary data.</text>
</comment>
<dbReference type="PANTHER" id="PTHR42781:SF4">
    <property type="entry name" value="SPERMIDINE_PUTRESCINE IMPORT ATP-BINDING PROTEIN POTA"/>
    <property type="match status" value="1"/>
</dbReference>
<dbReference type="Gene3D" id="3.40.50.300">
    <property type="entry name" value="P-loop containing nucleotide triphosphate hydrolases"/>
    <property type="match status" value="1"/>
</dbReference>
<evidence type="ECO:0000259" key="4">
    <source>
        <dbReference type="PROSITE" id="PS50893"/>
    </source>
</evidence>
<evidence type="ECO:0000256" key="2">
    <source>
        <dbReference type="ARBA" id="ARBA00022741"/>
    </source>
</evidence>
<evidence type="ECO:0000313" key="5">
    <source>
        <dbReference type="EMBL" id="KHQ50450.1"/>
    </source>
</evidence>
<dbReference type="GO" id="GO:0015697">
    <property type="term" value="P:quaternary ammonium group transport"/>
    <property type="evidence" value="ECO:0007669"/>
    <property type="project" value="UniProtKB-ARBA"/>
</dbReference>
<dbReference type="Pfam" id="PF00005">
    <property type="entry name" value="ABC_tran"/>
    <property type="match status" value="1"/>
</dbReference>
<evidence type="ECO:0000256" key="1">
    <source>
        <dbReference type="ARBA" id="ARBA00022448"/>
    </source>
</evidence>
<keyword evidence="1" id="KW-0813">Transport</keyword>
<dbReference type="InterPro" id="IPR050093">
    <property type="entry name" value="ABC_SmlMolc_Importer"/>
</dbReference>
<dbReference type="EMBL" id="JSUQ01000026">
    <property type="protein sequence ID" value="KHQ50450.1"/>
    <property type="molecule type" value="Genomic_DNA"/>
</dbReference>
<dbReference type="PATRIC" id="fig|1515334.3.peg.4986"/>
<keyword evidence="3 5" id="KW-0067">ATP-binding</keyword>
<dbReference type="InterPro" id="IPR013611">
    <property type="entry name" value="Transp-assoc_OB_typ2"/>
</dbReference>
<dbReference type="InterPro" id="IPR008995">
    <property type="entry name" value="Mo/tungstate-bd_C_term_dom"/>
</dbReference>
<dbReference type="FunFam" id="3.40.50.300:FF:000425">
    <property type="entry name" value="Probable ABC transporter, ATP-binding subunit"/>
    <property type="match status" value="1"/>
</dbReference>
<keyword evidence="5" id="KW-0378">Hydrolase</keyword>
<organism evidence="5 6">
    <name type="scientific">Mameliella alba</name>
    <dbReference type="NCBI Taxonomy" id="561184"/>
    <lineage>
        <taxon>Bacteria</taxon>
        <taxon>Pseudomonadati</taxon>
        <taxon>Pseudomonadota</taxon>
        <taxon>Alphaproteobacteria</taxon>
        <taxon>Rhodobacterales</taxon>
        <taxon>Roseobacteraceae</taxon>
        <taxon>Mameliella</taxon>
    </lineage>
</organism>
<dbReference type="AlphaFoldDB" id="A0A0B3RGK8"/>
<dbReference type="SUPFAM" id="SSF52540">
    <property type="entry name" value="P-loop containing nucleoside triphosphate hydrolases"/>
    <property type="match status" value="1"/>
</dbReference>
<reference evidence="5 6" key="1">
    <citation type="submission" date="2014-10" db="EMBL/GenBank/DDBJ databases">
        <title>Genome sequence of Ponticoccus sp. strain UMTAT08 isolated from clonal culture of toxic dinoflagellate Alexandrium tamiyavanichii.</title>
        <authorList>
            <person name="Gan H.Y."/>
            <person name="Muhd D.-D."/>
            <person name="Mohd Noor M.E."/>
            <person name="Yeong Y.S."/>
            <person name="Usup G."/>
        </authorList>
    </citation>
    <scope>NUCLEOTIDE SEQUENCE [LARGE SCALE GENOMIC DNA]</scope>
    <source>
        <strain evidence="5 6">UMTAT08</strain>
    </source>
</reference>
<dbReference type="InterPro" id="IPR003593">
    <property type="entry name" value="AAA+_ATPase"/>
</dbReference>
<dbReference type="Gene3D" id="2.40.50.100">
    <property type="match status" value="1"/>
</dbReference>
<dbReference type="RefSeq" id="WP_043146092.1">
    <property type="nucleotide sequence ID" value="NZ_JSUQ01000026.1"/>
</dbReference>
<gene>
    <name evidence="5" type="ORF">OA50_04958</name>
</gene>
<dbReference type="PROSITE" id="PS50893">
    <property type="entry name" value="ABC_TRANSPORTER_2"/>
    <property type="match status" value="1"/>
</dbReference>
<evidence type="ECO:0000256" key="3">
    <source>
        <dbReference type="ARBA" id="ARBA00022840"/>
    </source>
</evidence>
<dbReference type="STRING" id="561184.SAMN05216376_12151"/>
<accession>A0A0B3RGK8</accession>